<evidence type="ECO:0000256" key="4">
    <source>
        <dbReference type="ARBA" id="ARBA00022989"/>
    </source>
</evidence>
<organism evidence="8 9">
    <name type="scientific">Fusibacter paucivorans</name>
    <dbReference type="NCBI Taxonomy" id="76009"/>
    <lineage>
        <taxon>Bacteria</taxon>
        <taxon>Bacillati</taxon>
        <taxon>Bacillota</taxon>
        <taxon>Clostridia</taxon>
        <taxon>Eubacteriales</taxon>
        <taxon>Eubacteriales Family XII. Incertae Sedis</taxon>
        <taxon>Fusibacter</taxon>
    </lineage>
</organism>
<feature type="domain" description="Putative aromatic acid exporter C-terminal" evidence="7">
    <location>
        <begin position="145"/>
        <end position="308"/>
    </location>
</feature>
<evidence type="ECO:0000313" key="8">
    <source>
        <dbReference type="EMBL" id="MBS7527214.1"/>
    </source>
</evidence>
<accession>A0ABS5PPW7</accession>
<keyword evidence="5 6" id="KW-0472">Membrane</keyword>
<evidence type="ECO:0000256" key="6">
    <source>
        <dbReference type="SAM" id="Phobius"/>
    </source>
</evidence>
<keyword evidence="2" id="KW-1003">Cell membrane</keyword>
<dbReference type="InterPro" id="IPR021062">
    <property type="entry name" value="ArAE_1_C"/>
</dbReference>
<proteinExistence type="predicted"/>
<dbReference type="Gene3D" id="1.20.120.940">
    <property type="entry name" value="Putative aromatic acid exporter, C-terminal domain"/>
    <property type="match status" value="1"/>
</dbReference>
<dbReference type="InterPro" id="IPR010343">
    <property type="entry name" value="ArAE_1"/>
</dbReference>
<dbReference type="InterPro" id="IPR052984">
    <property type="entry name" value="UPF0421"/>
</dbReference>
<dbReference type="EMBL" id="JAHBCL010000017">
    <property type="protein sequence ID" value="MBS7527214.1"/>
    <property type="molecule type" value="Genomic_DNA"/>
</dbReference>
<evidence type="ECO:0000256" key="3">
    <source>
        <dbReference type="ARBA" id="ARBA00022692"/>
    </source>
</evidence>
<keyword evidence="3 6" id="KW-0812">Transmembrane</keyword>
<dbReference type="PANTHER" id="PTHR40064:SF1">
    <property type="entry name" value="MEMBRANE PROTEIN"/>
    <property type="match status" value="1"/>
</dbReference>
<dbReference type="InterPro" id="IPR038323">
    <property type="entry name" value="ArAE_1_C_sf"/>
</dbReference>
<comment type="subcellular location">
    <subcellularLocation>
        <location evidence="1">Cell membrane</location>
        <topology evidence="1">Multi-pass membrane protein</topology>
    </subcellularLocation>
</comment>
<name>A0ABS5PPW7_9FIRM</name>
<dbReference type="Proteomes" id="UP000746471">
    <property type="component" value="Unassembled WGS sequence"/>
</dbReference>
<gene>
    <name evidence="8" type="ORF">KHM83_11030</name>
</gene>
<evidence type="ECO:0000259" key="7">
    <source>
        <dbReference type="Pfam" id="PF11728"/>
    </source>
</evidence>
<keyword evidence="9" id="KW-1185">Reference proteome</keyword>
<dbReference type="Pfam" id="PF11728">
    <property type="entry name" value="ArAE_1_C"/>
    <property type="match status" value="1"/>
</dbReference>
<comment type="caution">
    <text evidence="8">The sequence shown here is derived from an EMBL/GenBank/DDBJ whole genome shotgun (WGS) entry which is preliminary data.</text>
</comment>
<evidence type="ECO:0000256" key="1">
    <source>
        <dbReference type="ARBA" id="ARBA00004651"/>
    </source>
</evidence>
<dbReference type="PANTHER" id="PTHR40064">
    <property type="entry name" value="MEMBRANE PROTEIN-RELATED"/>
    <property type="match status" value="1"/>
</dbReference>
<keyword evidence="4 6" id="KW-1133">Transmembrane helix</keyword>
<evidence type="ECO:0000256" key="2">
    <source>
        <dbReference type="ARBA" id="ARBA00022475"/>
    </source>
</evidence>
<sequence length="319" mass="36594">MVIRTLKNVVAAVGAAWIAQMLHLNFATAASVIAMLSLLDTQKQTFSVAWKRFYTAIIGLVISLAAFNLFGYNIISLGIFLLVFVPVATRLKAKEGIVVNTVIATHYLSYGVMTMPNVLNEMMLLGIGIGVGILLNLHMPSLEPDLIEAQQDIEQSMKQFFLNMSEKLIQMDRNAGSDFESFKALERRIKKAKKKASKAQENFIFSKHQDYVAYFQMRLDQFYWMLYMQKHFERIFVTQREAKAMGEFIHKAAHQFTPTNDASFLLIELAALREDFMKKELPKDLLIFENYASLFQLMNDLEIFLELKVKYLEDDLMPV</sequence>
<reference evidence="8 9" key="1">
    <citation type="submission" date="2021-05" db="EMBL/GenBank/DDBJ databases">
        <title>Fusibacter ferrireducens sp. nov., an anaerobic, sulfur- and Fe-reducing bacterium isolated from the mangrove sediment.</title>
        <authorList>
            <person name="Qiu D."/>
        </authorList>
    </citation>
    <scope>NUCLEOTIDE SEQUENCE [LARGE SCALE GENOMIC DNA]</scope>
    <source>
        <strain evidence="8 9">DSM 12116</strain>
    </source>
</reference>
<dbReference type="RefSeq" id="WP_213237073.1">
    <property type="nucleotide sequence ID" value="NZ_JAHBCL010000017.1"/>
</dbReference>
<feature type="transmembrane region" description="Helical" evidence="6">
    <location>
        <begin position="53"/>
        <end position="85"/>
    </location>
</feature>
<evidence type="ECO:0000256" key="5">
    <source>
        <dbReference type="ARBA" id="ARBA00023136"/>
    </source>
</evidence>
<dbReference type="Pfam" id="PF06081">
    <property type="entry name" value="ArAE_1"/>
    <property type="match status" value="1"/>
</dbReference>
<evidence type="ECO:0000313" key="9">
    <source>
        <dbReference type="Proteomes" id="UP000746471"/>
    </source>
</evidence>
<feature type="transmembrane region" description="Helical" evidence="6">
    <location>
        <begin position="97"/>
        <end position="116"/>
    </location>
</feature>
<protein>
    <submittedName>
        <fullName evidence="8">Aromatic acid exporter family protein</fullName>
    </submittedName>
</protein>